<dbReference type="GO" id="GO:2001070">
    <property type="term" value="F:starch binding"/>
    <property type="evidence" value="ECO:0007669"/>
    <property type="project" value="InterPro"/>
</dbReference>
<dbReference type="GO" id="GO:0004134">
    <property type="term" value="F:4-alpha-glucanotransferase activity"/>
    <property type="evidence" value="ECO:0007669"/>
    <property type="project" value="UniProtKB-EC"/>
</dbReference>
<reference evidence="13 14" key="1">
    <citation type="submission" date="2018-07" db="EMBL/GenBank/DDBJ databases">
        <title>Genomic Encyclopedia of Type Strains, Phase IV (KMG-IV): sequencing the most valuable type-strain genomes for metagenomic binning, comparative biology and taxonomic classification.</title>
        <authorList>
            <person name="Goeker M."/>
        </authorList>
    </citation>
    <scope>NUCLEOTIDE SEQUENCE [LARGE SCALE GENOMIC DNA]</scope>
    <source>
        <strain evidence="13 14">DSM 4134</strain>
    </source>
</reference>
<keyword evidence="6" id="KW-0963">Cytoplasm</keyword>
<dbReference type="SMART" id="SM01065">
    <property type="entry name" value="CBM_2"/>
    <property type="match status" value="2"/>
</dbReference>
<name>A0A3D9L2R0_MARFU</name>
<accession>A0A3D9L2R0</accession>
<dbReference type="Gene3D" id="3.20.20.80">
    <property type="entry name" value="Glycosidases"/>
    <property type="match status" value="2"/>
</dbReference>
<evidence type="ECO:0000256" key="7">
    <source>
        <dbReference type="ARBA" id="ARBA00022676"/>
    </source>
</evidence>
<evidence type="ECO:0000256" key="6">
    <source>
        <dbReference type="ARBA" id="ARBA00022490"/>
    </source>
</evidence>
<dbReference type="SUPFAM" id="SSF51445">
    <property type="entry name" value="(Trans)glycosidases"/>
    <property type="match status" value="1"/>
</dbReference>
<evidence type="ECO:0000256" key="1">
    <source>
        <dbReference type="ARBA" id="ARBA00000439"/>
    </source>
</evidence>
<dbReference type="OrthoDB" id="9811841at2"/>
<dbReference type="SUPFAM" id="SSF49452">
    <property type="entry name" value="Starch-binding domain-like"/>
    <property type="match status" value="2"/>
</dbReference>
<comment type="subcellular location">
    <subcellularLocation>
        <location evidence="2">Cytoplasm</location>
    </subcellularLocation>
</comment>
<dbReference type="InterPro" id="IPR013784">
    <property type="entry name" value="Carb-bd-like_fold"/>
</dbReference>
<evidence type="ECO:0000256" key="3">
    <source>
        <dbReference type="ARBA" id="ARBA00005684"/>
    </source>
</evidence>
<dbReference type="PANTHER" id="PTHR32518">
    <property type="match status" value="1"/>
</dbReference>
<dbReference type="InterPro" id="IPR002044">
    <property type="entry name" value="CBM20"/>
</dbReference>
<evidence type="ECO:0000256" key="4">
    <source>
        <dbReference type="ARBA" id="ARBA00012560"/>
    </source>
</evidence>
<dbReference type="Proteomes" id="UP000256779">
    <property type="component" value="Unassembled WGS sequence"/>
</dbReference>
<keyword evidence="14" id="KW-1185">Reference proteome</keyword>
<dbReference type="InterPro" id="IPR017853">
    <property type="entry name" value="GH"/>
</dbReference>
<dbReference type="PROSITE" id="PS51166">
    <property type="entry name" value="CBM20"/>
    <property type="match status" value="2"/>
</dbReference>
<dbReference type="InterPro" id="IPR003385">
    <property type="entry name" value="Glyco_hydro_77"/>
</dbReference>
<dbReference type="GO" id="GO:0005975">
    <property type="term" value="P:carbohydrate metabolic process"/>
    <property type="evidence" value="ECO:0007669"/>
    <property type="project" value="InterPro"/>
</dbReference>
<dbReference type="InterPro" id="IPR013783">
    <property type="entry name" value="Ig-like_fold"/>
</dbReference>
<evidence type="ECO:0000256" key="8">
    <source>
        <dbReference type="ARBA" id="ARBA00022679"/>
    </source>
</evidence>
<dbReference type="Pfam" id="PF00686">
    <property type="entry name" value="CBM_20"/>
    <property type="match status" value="2"/>
</dbReference>
<dbReference type="RefSeq" id="WP_115868502.1">
    <property type="nucleotide sequence ID" value="NZ_QREG01000011.1"/>
</dbReference>
<gene>
    <name evidence="13" type="ORF">C7460_111118</name>
</gene>
<keyword evidence="7" id="KW-0328">Glycosyltransferase</keyword>
<evidence type="ECO:0000259" key="12">
    <source>
        <dbReference type="PROSITE" id="PS51166"/>
    </source>
</evidence>
<evidence type="ECO:0000256" key="2">
    <source>
        <dbReference type="ARBA" id="ARBA00004496"/>
    </source>
</evidence>
<keyword evidence="8 13" id="KW-0808">Transferase</keyword>
<keyword evidence="9" id="KW-0119">Carbohydrate metabolism</keyword>
<dbReference type="Gene3D" id="2.60.40.10">
    <property type="entry name" value="Immunoglobulins"/>
    <property type="match status" value="2"/>
</dbReference>
<comment type="caution">
    <text evidence="13">The sequence shown here is derived from an EMBL/GenBank/DDBJ whole genome shotgun (WGS) entry which is preliminary data.</text>
</comment>
<proteinExistence type="inferred from homology"/>
<organism evidence="13 14">
    <name type="scientific">Marinoscillum furvescens DSM 4134</name>
    <dbReference type="NCBI Taxonomy" id="1122208"/>
    <lineage>
        <taxon>Bacteria</taxon>
        <taxon>Pseudomonadati</taxon>
        <taxon>Bacteroidota</taxon>
        <taxon>Cytophagia</taxon>
        <taxon>Cytophagales</taxon>
        <taxon>Reichenbachiellaceae</taxon>
        <taxon>Marinoscillum</taxon>
    </lineage>
</organism>
<comment type="similarity">
    <text evidence="3">Belongs to the disproportionating enzyme family.</text>
</comment>
<dbReference type="Pfam" id="PF02446">
    <property type="entry name" value="Glyco_hydro_77"/>
    <property type="match status" value="1"/>
</dbReference>
<evidence type="ECO:0000256" key="10">
    <source>
        <dbReference type="ARBA" id="ARBA00031423"/>
    </source>
</evidence>
<dbReference type="GO" id="GO:0005737">
    <property type="term" value="C:cytoplasm"/>
    <property type="evidence" value="ECO:0007669"/>
    <property type="project" value="UniProtKB-SubCell"/>
</dbReference>
<dbReference type="PANTHER" id="PTHR32518:SF3">
    <property type="entry name" value="4-ALPHA-GLUCANOTRANSFERASE"/>
    <property type="match status" value="1"/>
</dbReference>
<dbReference type="EMBL" id="QREG01000011">
    <property type="protein sequence ID" value="RED97977.1"/>
    <property type="molecule type" value="Genomic_DNA"/>
</dbReference>
<dbReference type="EC" id="2.4.1.25" evidence="4"/>
<comment type="catalytic activity">
    <reaction evidence="1">
        <text>Transfers a segment of a (1-&gt;4)-alpha-D-glucan to a new position in an acceptor, which may be glucose or a (1-&gt;4)-alpha-D-glucan.</text>
        <dbReference type="EC" id="2.4.1.25"/>
    </reaction>
</comment>
<protein>
    <recommendedName>
        <fullName evidence="5">4-alpha-glucanotransferase</fullName>
        <ecNumber evidence="4">2.4.1.25</ecNumber>
    </recommendedName>
    <alternativeName>
        <fullName evidence="10">Amylomaltase</fullName>
    </alternativeName>
    <alternativeName>
        <fullName evidence="11">Disproportionating enzyme</fullName>
    </alternativeName>
</protein>
<feature type="domain" description="CBM20" evidence="12">
    <location>
        <begin position="126"/>
        <end position="243"/>
    </location>
</feature>
<evidence type="ECO:0000256" key="5">
    <source>
        <dbReference type="ARBA" id="ARBA00020295"/>
    </source>
</evidence>
<feature type="domain" description="CBM20" evidence="12">
    <location>
        <begin position="1"/>
        <end position="97"/>
    </location>
</feature>
<evidence type="ECO:0000256" key="9">
    <source>
        <dbReference type="ARBA" id="ARBA00023277"/>
    </source>
</evidence>
<evidence type="ECO:0000256" key="11">
    <source>
        <dbReference type="ARBA" id="ARBA00031501"/>
    </source>
</evidence>
<sequence length="908" mass="106023">MKLKFVISYRTSWGEQVCICGSLPELGNDEERNAVPLVPTSGDQWELEVDVKDVGEVSYRYLIKSNEETIHREFGKPRIHRSLKQFRNLTFRDIWRPNKHVENALYTAPFYKAFFQRAHQEQPTHTYDAKSNYVRFQLRAPRIGRDYQMAIVGSHECLGSWDENNIVLMSDEDFPVWTVDVPISEGAPPFEYKYVIYSHKDKKVVTWEEGENRYFPLLDFKQKKRLVVQSDEFFKYPVGAWKTAGVAIPVFSIRTENGAGIGEFADIPKLVDWSVKTGLEIIQVLPVNDTVATKTWTDSYPYAAISVDALHPIYGSMKAIGDLKDKKLQKQIDEEATKLNDLPEIDYEGVMNLKMKFYRQSYADNKAKFLKSKAFKAFLATNENWLKDYAAFCYLRDKHETVDFTQWGSYASITDEQLEQLVAPDKKHYDEVAVHYYIQFHLDAQLKNATNYARKHGVVLKGDIPIGIYRNSVDAWRLPHLFNMDTQAGAPPDDFSISGQNWGFPTYNWEEMAKDGYQWWKDRMVKMSDYFDVFRIDHILGFFRIWEIPRDHVEGILGHFNPALPVFKSELQERGIAFDYDRFCKPYIREHMMFDLFGSHAEQVIGQYLTKSEAQSAYQLKPEYDTQRKLQEHFDQQVANEPLSAEYNNWLKSNLLRLCGEVLLLEAPGTGGEAFNPRIGMHSTYSYQELDDYTKQRLDDLYNHYFYHRHNDFWRESAMQKLPMLKEATDMLICGEDLGMVPACVPGVMDELQILSLAIQRMPNDDREFWHPADTPYLSVTSTGSHDMSTLREWWQEDPDRTQRFYTTILGKEGGAPYYCEPWVAKEVIQQHLESPSMLSIIPLQDFVAMDGQLRRLLPEEERINVPANPQHYWRYRFHLTMEELLAQENFNGFLREMIDKGGRSSDY</sequence>
<dbReference type="AlphaFoldDB" id="A0A3D9L2R0"/>
<evidence type="ECO:0000313" key="13">
    <source>
        <dbReference type="EMBL" id="RED97977.1"/>
    </source>
</evidence>
<evidence type="ECO:0000313" key="14">
    <source>
        <dbReference type="Proteomes" id="UP000256779"/>
    </source>
</evidence>